<comment type="subcellular location">
    <subcellularLocation>
        <location evidence="4 18">Cytoplasm</location>
    </subcellularLocation>
</comment>
<dbReference type="GO" id="GO:0000166">
    <property type="term" value="F:nucleotide binding"/>
    <property type="evidence" value="ECO:0007669"/>
    <property type="project" value="UniProtKB-KW"/>
</dbReference>
<evidence type="ECO:0000256" key="15">
    <source>
        <dbReference type="ARBA" id="ARBA00023141"/>
    </source>
</evidence>
<dbReference type="CDD" id="cd08195">
    <property type="entry name" value="DHQS"/>
    <property type="match status" value="1"/>
</dbReference>
<comment type="pathway">
    <text evidence="5 18">Metabolic intermediate biosynthesis; chorismate biosynthesis; chorismate from D-erythrose 4-phosphate and phosphoenolpyruvate: step 2/7.</text>
</comment>
<dbReference type="InterPro" id="IPR030963">
    <property type="entry name" value="DHQ_synth_fam"/>
</dbReference>
<keyword evidence="13 18" id="KW-0862">Zinc</keyword>
<evidence type="ECO:0000313" key="21">
    <source>
        <dbReference type="EMBL" id="SCY11549.1"/>
    </source>
</evidence>
<dbReference type="OrthoDB" id="9806583at2"/>
<evidence type="ECO:0000259" key="19">
    <source>
        <dbReference type="Pfam" id="PF01761"/>
    </source>
</evidence>
<evidence type="ECO:0000313" key="22">
    <source>
        <dbReference type="Proteomes" id="UP000198636"/>
    </source>
</evidence>
<sequence>MERVHINLGESSYWINIKEGIIENLTEYIGNADQWIIITDENVHNLYFHKLEEALRGEDFIKFIIPSGEASKNFEMAMEILSFMVEKNLTRKSKVIAFGGGVVGDIAGFCASIYMRGIDFIQIPTTLLAQVDSSVGGKTAINLPQGKNLVGTFYQPKSVLIYTDILNTLPTKQLLSGIGEVIKYGVIHDYSFLQYIKRNLSKIKALDTTSITYVIKTCCEIKSEIVCLDEKELGFRKILNFGHTVGHGLETITDYKVYTHGEAVLIGMYIEAKLSMLLELISIEYFNEIIDVITDCYDNVKLDNICLEKLIDSMVKDKKNQNGKISFVLPTAKSKVTEVLLSIEETKKLLTELIGGQ</sequence>
<dbReference type="GO" id="GO:0009423">
    <property type="term" value="P:chorismate biosynthetic process"/>
    <property type="evidence" value="ECO:0007669"/>
    <property type="project" value="UniProtKB-UniRule"/>
</dbReference>
<dbReference type="PIRSF" id="PIRSF001455">
    <property type="entry name" value="DHQ_synth"/>
    <property type="match status" value="1"/>
</dbReference>
<dbReference type="InterPro" id="IPR030960">
    <property type="entry name" value="DHQS/DOIS_N"/>
</dbReference>
<feature type="domain" description="3-dehydroquinate synthase N-terminal" evidence="19">
    <location>
        <begin position="63"/>
        <end position="174"/>
    </location>
</feature>
<keyword evidence="15 18" id="KW-0057">Aromatic amino acid biosynthesis</keyword>
<feature type="binding site" evidence="18">
    <location>
        <position position="138"/>
    </location>
    <ligand>
        <name>NAD(+)</name>
        <dbReference type="ChEBI" id="CHEBI:57540"/>
    </ligand>
</feature>
<dbReference type="SUPFAM" id="SSF56796">
    <property type="entry name" value="Dehydroquinate synthase-like"/>
    <property type="match status" value="1"/>
</dbReference>
<feature type="binding site" evidence="18">
    <location>
        <position position="243"/>
    </location>
    <ligand>
        <name>Zn(2+)</name>
        <dbReference type="ChEBI" id="CHEBI:29105"/>
    </ligand>
</feature>
<comment type="similarity">
    <text evidence="6 18">Belongs to the sugar phosphate cyclases superfamily. Dehydroquinate synthase family.</text>
</comment>
<evidence type="ECO:0000256" key="11">
    <source>
        <dbReference type="ARBA" id="ARBA00022723"/>
    </source>
</evidence>
<dbReference type="Proteomes" id="UP000198636">
    <property type="component" value="Unassembled WGS sequence"/>
</dbReference>
<keyword evidence="9 18" id="KW-0963">Cytoplasm</keyword>
<evidence type="ECO:0000256" key="8">
    <source>
        <dbReference type="ARBA" id="ARBA00017684"/>
    </source>
</evidence>
<dbReference type="STRING" id="1120976.SAMN03080606_00844"/>
<evidence type="ECO:0000256" key="3">
    <source>
        <dbReference type="ARBA" id="ARBA00001947"/>
    </source>
</evidence>
<evidence type="ECO:0000256" key="1">
    <source>
        <dbReference type="ARBA" id="ARBA00001393"/>
    </source>
</evidence>
<dbReference type="UniPathway" id="UPA00053">
    <property type="reaction ID" value="UER00085"/>
</dbReference>
<evidence type="ECO:0000256" key="18">
    <source>
        <dbReference type="HAMAP-Rule" id="MF_00110"/>
    </source>
</evidence>
<feature type="binding site" evidence="18">
    <location>
        <position position="180"/>
    </location>
    <ligand>
        <name>Zn(2+)</name>
        <dbReference type="ChEBI" id="CHEBI:29105"/>
    </ligand>
</feature>
<comment type="cofactor">
    <cofactor evidence="3">
        <name>Zn(2+)</name>
        <dbReference type="ChEBI" id="CHEBI:29105"/>
    </cofactor>
</comment>
<evidence type="ECO:0000256" key="16">
    <source>
        <dbReference type="ARBA" id="ARBA00023239"/>
    </source>
</evidence>
<reference evidence="21 22" key="1">
    <citation type="submission" date="2016-10" db="EMBL/GenBank/DDBJ databases">
        <authorList>
            <person name="de Groot N.N."/>
        </authorList>
    </citation>
    <scope>NUCLEOTIDE SEQUENCE [LARGE SCALE GENOMIC DNA]</scope>
    <source>
        <strain evidence="21 22">DSM 18978</strain>
    </source>
</reference>
<dbReference type="PANTHER" id="PTHR43622:SF7">
    <property type="entry name" value="3-DEHYDROQUINATE SYNTHASE, CHLOROPLASTIC"/>
    <property type="match status" value="1"/>
</dbReference>
<dbReference type="AlphaFoldDB" id="A0A1G5D9Q4"/>
<gene>
    <name evidence="18" type="primary">aroB</name>
    <name evidence="21" type="ORF">SAMN03080606_00844</name>
</gene>
<keyword evidence="14 18" id="KW-0520">NAD</keyword>
<dbReference type="PANTHER" id="PTHR43622">
    <property type="entry name" value="3-DEHYDROQUINATE SYNTHASE"/>
    <property type="match status" value="1"/>
</dbReference>
<dbReference type="FunFam" id="3.40.50.1970:FF:000007">
    <property type="entry name" value="Pentafunctional AROM polypeptide"/>
    <property type="match status" value="1"/>
</dbReference>
<evidence type="ECO:0000256" key="9">
    <source>
        <dbReference type="ARBA" id="ARBA00022490"/>
    </source>
</evidence>
<feature type="binding site" evidence="18">
    <location>
        <begin position="67"/>
        <end position="72"/>
    </location>
    <ligand>
        <name>NAD(+)</name>
        <dbReference type="ChEBI" id="CHEBI:57540"/>
    </ligand>
</feature>
<evidence type="ECO:0000256" key="2">
    <source>
        <dbReference type="ARBA" id="ARBA00001911"/>
    </source>
</evidence>
<dbReference type="Gene3D" id="1.20.1090.10">
    <property type="entry name" value="Dehydroquinate synthase-like - alpha domain"/>
    <property type="match status" value="1"/>
</dbReference>
<feature type="binding site" evidence="18">
    <location>
        <position position="147"/>
    </location>
    <ligand>
        <name>NAD(+)</name>
        <dbReference type="ChEBI" id="CHEBI:57540"/>
    </ligand>
</feature>
<accession>A0A1G5D9Q4</accession>
<dbReference type="Pfam" id="PF24621">
    <property type="entry name" value="DHQS_C"/>
    <property type="match status" value="1"/>
</dbReference>
<keyword evidence="12 18" id="KW-0547">Nucleotide-binding</keyword>
<proteinExistence type="inferred from homology"/>
<comment type="function">
    <text evidence="18">Catalyzes the conversion of 3-deoxy-D-arabino-heptulosonate 7-phosphate (DAHP) to dehydroquinate (DHQ).</text>
</comment>
<evidence type="ECO:0000256" key="4">
    <source>
        <dbReference type="ARBA" id="ARBA00004496"/>
    </source>
</evidence>
<feature type="domain" description="3-dehydroquinate synthase C-terminal" evidence="20">
    <location>
        <begin position="177"/>
        <end position="320"/>
    </location>
</feature>
<comment type="cofactor">
    <cofactor evidence="2 18">
        <name>NAD(+)</name>
        <dbReference type="ChEBI" id="CHEBI:57540"/>
    </cofactor>
</comment>
<keyword evidence="10 18" id="KW-0028">Amino-acid biosynthesis</keyword>
<protein>
    <recommendedName>
        <fullName evidence="8 18">3-dehydroquinate synthase</fullName>
        <shortName evidence="18">DHQS</shortName>
        <ecNumber evidence="7 18">4.2.3.4</ecNumber>
    </recommendedName>
</protein>
<feature type="binding site" evidence="18">
    <location>
        <position position="260"/>
    </location>
    <ligand>
        <name>Zn(2+)</name>
        <dbReference type="ChEBI" id="CHEBI:29105"/>
    </ligand>
</feature>
<dbReference type="InterPro" id="IPR016037">
    <property type="entry name" value="DHQ_synth_AroB"/>
</dbReference>
<feature type="binding site" evidence="18">
    <location>
        <begin position="101"/>
        <end position="105"/>
    </location>
    <ligand>
        <name>NAD(+)</name>
        <dbReference type="ChEBI" id="CHEBI:57540"/>
    </ligand>
</feature>
<evidence type="ECO:0000256" key="7">
    <source>
        <dbReference type="ARBA" id="ARBA00013031"/>
    </source>
</evidence>
<dbReference type="Gene3D" id="3.40.50.1970">
    <property type="match status" value="1"/>
</dbReference>
<evidence type="ECO:0000256" key="10">
    <source>
        <dbReference type="ARBA" id="ARBA00022605"/>
    </source>
</evidence>
<keyword evidence="11 18" id="KW-0479">Metal-binding</keyword>
<dbReference type="EC" id="4.2.3.4" evidence="7 18"/>
<dbReference type="NCBIfam" id="TIGR01357">
    <property type="entry name" value="aroB"/>
    <property type="match status" value="1"/>
</dbReference>
<dbReference type="GO" id="GO:0009073">
    <property type="term" value="P:aromatic amino acid family biosynthetic process"/>
    <property type="evidence" value="ECO:0007669"/>
    <property type="project" value="UniProtKB-KW"/>
</dbReference>
<dbReference type="InterPro" id="IPR050071">
    <property type="entry name" value="Dehydroquinate_synthase"/>
</dbReference>
<evidence type="ECO:0000256" key="6">
    <source>
        <dbReference type="ARBA" id="ARBA00005412"/>
    </source>
</evidence>
<comment type="cofactor">
    <cofactor evidence="18">
        <name>Co(2+)</name>
        <dbReference type="ChEBI" id="CHEBI:48828"/>
    </cofactor>
    <cofactor evidence="18">
        <name>Zn(2+)</name>
        <dbReference type="ChEBI" id="CHEBI:29105"/>
    </cofactor>
    <text evidence="18">Binds 1 divalent metal cation per subunit. Can use either Co(2+) or Zn(2+).</text>
</comment>
<keyword evidence="17 18" id="KW-0170">Cobalt</keyword>
<dbReference type="GO" id="GO:0005737">
    <property type="term" value="C:cytoplasm"/>
    <property type="evidence" value="ECO:0007669"/>
    <property type="project" value="UniProtKB-SubCell"/>
</dbReference>
<dbReference type="EMBL" id="FMUS01000004">
    <property type="protein sequence ID" value="SCY11549.1"/>
    <property type="molecule type" value="Genomic_DNA"/>
</dbReference>
<dbReference type="InterPro" id="IPR056179">
    <property type="entry name" value="DHQS_C"/>
</dbReference>
<keyword evidence="22" id="KW-1185">Reference proteome</keyword>
<evidence type="ECO:0000256" key="12">
    <source>
        <dbReference type="ARBA" id="ARBA00022741"/>
    </source>
</evidence>
<comment type="catalytic activity">
    <reaction evidence="1 18">
        <text>7-phospho-2-dehydro-3-deoxy-D-arabino-heptonate = 3-dehydroquinate + phosphate</text>
        <dbReference type="Rhea" id="RHEA:21968"/>
        <dbReference type="ChEBI" id="CHEBI:32364"/>
        <dbReference type="ChEBI" id="CHEBI:43474"/>
        <dbReference type="ChEBI" id="CHEBI:58394"/>
        <dbReference type="EC" id="4.2.3.4"/>
    </reaction>
</comment>
<dbReference type="GO" id="GO:0003856">
    <property type="term" value="F:3-dehydroquinate synthase activity"/>
    <property type="evidence" value="ECO:0007669"/>
    <property type="project" value="UniProtKB-UniRule"/>
</dbReference>
<evidence type="ECO:0000256" key="17">
    <source>
        <dbReference type="ARBA" id="ARBA00023285"/>
    </source>
</evidence>
<feature type="binding site" evidence="18">
    <location>
        <begin position="125"/>
        <end position="126"/>
    </location>
    <ligand>
        <name>NAD(+)</name>
        <dbReference type="ChEBI" id="CHEBI:57540"/>
    </ligand>
</feature>
<evidence type="ECO:0000256" key="13">
    <source>
        <dbReference type="ARBA" id="ARBA00022833"/>
    </source>
</evidence>
<dbReference type="RefSeq" id="WP_091540329.1">
    <property type="nucleotide sequence ID" value="NZ_FMUS01000004.1"/>
</dbReference>
<dbReference type="Pfam" id="PF01761">
    <property type="entry name" value="DHQ_synthase"/>
    <property type="match status" value="1"/>
</dbReference>
<dbReference type="HAMAP" id="MF_00110">
    <property type="entry name" value="DHQ_synthase"/>
    <property type="match status" value="1"/>
</dbReference>
<comment type="caution">
    <text evidence="18">Lacks conserved residue(s) required for the propagation of feature annotation.</text>
</comment>
<dbReference type="GO" id="GO:0008652">
    <property type="term" value="P:amino acid biosynthetic process"/>
    <property type="evidence" value="ECO:0007669"/>
    <property type="project" value="UniProtKB-KW"/>
</dbReference>
<keyword evidence="16 18" id="KW-0456">Lyase</keyword>
<evidence type="ECO:0000256" key="14">
    <source>
        <dbReference type="ARBA" id="ARBA00023027"/>
    </source>
</evidence>
<evidence type="ECO:0000256" key="5">
    <source>
        <dbReference type="ARBA" id="ARBA00004661"/>
    </source>
</evidence>
<evidence type="ECO:0000259" key="20">
    <source>
        <dbReference type="Pfam" id="PF24621"/>
    </source>
</evidence>
<organism evidence="21 22">
    <name type="scientific">Alkaliphilus peptidifermentans DSM 18978</name>
    <dbReference type="NCBI Taxonomy" id="1120976"/>
    <lineage>
        <taxon>Bacteria</taxon>
        <taxon>Bacillati</taxon>
        <taxon>Bacillota</taxon>
        <taxon>Clostridia</taxon>
        <taxon>Peptostreptococcales</taxon>
        <taxon>Natronincolaceae</taxon>
        <taxon>Alkaliphilus</taxon>
    </lineage>
</organism>
<dbReference type="GO" id="GO:0046872">
    <property type="term" value="F:metal ion binding"/>
    <property type="evidence" value="ECO:0007669"/>
    <property type="project" value="UniProtKB-KW"/>
</dbReference>
<name>A0A1G5D9Q4_9FIRM</name>